<dbReference type="Pfam" id="PF00651">
    <property type="entry name" value="BTB"/>
    <property type="match status" value="1"/>
</dbReference>
<dbReference type="PROSITE" id="PS50097">
    <property type="entry name" value="BTB"/>
    <property type="match status" value="1"/>
</dbReference>
<evidence type="ECO:0000259" key="2">
    <source>
        <dbReference type="PROSITE" id="PS50097"/>
    </source>
</evidence>
<dbReference type="SUPFAM" id="SSF54695">
    <property type="entry name" value="POZ domain"/>
    <property type="match status" value="1"/>
</dbReference>
<feature type="region of interest" description="Disordered" evidence="1">
    <location>
        <begin position="1"/>
        <end position="26"/>
    </location>
</feature>
<organism evidence="3 4">
    <name type="scientific">Lachnellula occidentalis</name>
    <dbReference type="NCBI Taxonomy" id="215460"/>
    <lineage>
        <taxon>Eukaryota</taxon>
        <taxon>Fungi</taxon>
        <taxon>Dikarya</taxon>
        <taxon>Ascomycota</taxon>
        <taxon>Pezizomycotina</taxon>
        <taxon>Leotiomycetes</taxon>
        <taxon>Helotiales</taxon>
        <taxon>Lachnaceae</taxon>
        <taxon>Lachnellula</taxon>
    </lineage>
</organism>
<protein>
    <recommendedName>
        <fullName evidence="2">BTB domain-containing protein</fullName>
    </recommendedName>
</protein>
<evidence type="ECO:0000313" key="3">
    <source>
        <dbReference type="EMBL" id="TVY39552.1"/>
    </source>
</evidence>
<dbReference type="AlphaFoldDB" id="A0A8H8RPT6"/>
<dbReference type="EMBL" id="QGMI01000514">
    <property type="protein sequence ID" value="TVY39552.1"/>
    <property type="molecule type" value="Genomic_DNA"/>
</dbReference>
<keyword evidence="4" id="KW-1185">Reference proteome</keyword>
<gene>
    <name evidence="3" type="ORF">LOCC1_G004464</name>
</gene>
<proteinExistence type="predicted"/>
<reference evidence="3 4" key="1">
    <citation type="submission" date="2018-05" db="EMBL/GenBank/DDBJ databases">
        <title>Genome sequencing and assembly of the regulated plant pathogen Lachnellula willkommii and related sister species for the development of diagnostic species identification markers.</title>
        <authorList>
            <person name="Giroux E."/>
            <person name="Bilodeau G."/>
        </authorList>
    </citation>
    <scope>NUCLEOTIDE SEQUENCE [LARGE SCALE GENOMIC DNA]</scope>
    <source>
        <strain evidence="3 4">CBS 160.35</strain>
    </source>
</reference>
<feature type="compositionally biased region" description="Basic residues" evidence="1">
    <location>
        <begin position="1"/>
        <end position="11"/>
    </location>
</feature>
<accession>A0A8H8RPT6</accession>
<dbReference type="InterPro" id="IPR011333">
    <property type="entry name" value="SKP1/BTB/POZ_sf"/>
</dbReference>
<dbReference type="Proteomes" id="UP000443090">
    <property type="component" value="Unassembled WGS sequence"/>
</dbReference>
<dbReference type="OrthoDB" id="2129688at2759"/>
<feature type="domain" description="BTB" evidence="2">
    <location>
        <begin position="34"/>
        <end position="136"/>
    </location>
</feature>
<evidence type="ECO:0000313" key="4">
    <source>
        <dbReference type="Proteomes" id="UP000443090"/>
    </source>
</evidence>
<sequence>MPPKAASKKRPRAESGAAETGPAPIKFLSPGLKPDTRLMVFEQEFHVHSTILKLHSNYFRQFLDSPDKTGAPASALFQYEYVSVVDEDGTWALESTEKATIVSGRSIAKGTTPTTETEAFRKLLCAMYNRPYEIGASHELMAVTRLADFYCALPIVSATLTGALLGSPMFKIGEHGLYDFPEIAPALIFQAQKLRHRVLFRECFIHVVSNWANMSPDHKKIKSDPVITPLVKDGYIKLCKDVLDVSQRILYCAARSPPDRRWQPPDFEDMYLVAPEQNAVYYRSLERYFDDTHDWDRLKLYSGMKDLRIAVYNLLKNNLVLDQTGSRGPGYDTYTWQLLCSDIADDDMPWDASQTDW</sequence>
<dbReference type="CDD" id="cd18186">
    <property type="entry name" value="BTB_POZ_ZBTB_KLHL-like"/>
    <property type="match status" value="1"/>
</dbReference>
<evidence type="ECO:0000256" key="1">
    <source>
        <dbReference type="SAM" id="MobiDB-lite"/>
    </source>
</evidence>
<name>A0A8H8RPT6_9HELO</name>
<dbReference type="Gene3D" id="3.30.710.10">
    <property type="entry name" value="Potassium Channel Kv1.1, Chain A"/>
    <property type="match status" value="1"/>
</dbReference>
<dbReference type="InterPro" id="IPR000210">
    <property type="entry name" value="BTB/POZ_dom"/>
</dbReference>
<comment type="caution">
    <text evidence="3">The sequence shown here is derived from an EMBL/GenBank/DDBJ whole genome shotgun (WGS) entry which is preliminary data.</text>
</comment>